<keyword evidence="3" id="KW-1185">Reference proteome</keyword>
<proteinExistence type="predicted"/>
<organism evidence="2 3">
    <name type="scientific">Periconia macrospinosa</name>
    <dbReference type="NCBI Taxonomy" id="97972"/>
    <lineage>
        <taxon>Eukaryota</taxon>
        <taxon>Fungi</taxon>
        <taxon>Dikarya</taxon>
        <taxon>Ascomycota</taxon>
        <taxon>Pezizomycotina</taxon>
        <taxon>Dothideomycetes</taxon>
        <taxon>Pleosporomycetidae</taxon>
        <taxon>Pleosporales</taxon>
        <taxon>Massarineae</taxon>
        <taxon>Periconiaceae</taxon>
        <taxon>Periconia</taxon>
    </lineage>
</organism>
<evidence type="ECO:0000313" key="2">
    <source>
        <dbReference type="EMBL" id="PVI01485.1"/>
    </source>
</evidence>
<accession>A0A2V1DW49</accession>
<feature type="region of interest" description="Disordered" evidence="1">
    <location>
        <begin position="44"/>
        <end position="64"/>
    </location>
</feature>
<feature type="compositionally biased region" description="Basic and acidic residues" evidence="1">
    <location>
        <begin position="53"/>
        <end position="64"/>
    </location>
</feature>
<evidence type="ECO:0000256" key="1">
    <source>
        <dbReference type="SAM" id="MobiDB-lite"/>
    </source>
</evidence>
<protein>
    <submittedName>
        <fullName evidence="2">Uncharacterized protein</fullName>
    </submittedName>
</protein>
<dbReference type="Proteomes" id="UP000244855">
    <property type="component" value="Unassembled WGS sequence"/>
</dbReference>
<name>A0A2V1DW49_9PLEO</name>
<dbReference type="EMBL" id="KZ805357">
    <property type="protein sequence ID" value="PVI01485.1"/>
    <property type="molecule type" value="Genomic_DNA"/>
</dbReference>
<gene>
    <name evidence="2" type="ORF">DM02DRAFT_613653</name>
</gene>
<dbReference type="AlphaFoldDB" id="A0A2V1DW49"/>
<evidence type="ECO:0000313" key="3">
    <source>
        <dbReference type="Proteomes" id="UP000244855"/>
    </source>
</evidence>
<reference evidence="2 3" key="1">
    <citation type="journal article" date="2018" name="Sci. Rep.">
        <title>Comparative genomics provides insights into the lifestyle and reveals functional heterogeneity of dark septate endophytic fungi.</title>
        <authorList>
            <person name="Knapp D.G."/>
            <person name="Nemeth J.B."/>
            <person name="Barry K."/>
            <person name="Hainaut M."/>
            <person name="Henrissat B."/>
            <person name="Johnson J."/>
            <person name="Kuo A."/>
            <person name="Lim J.H.P."/>
            <person name="Lipzen A."/>
            <person name="Nolan M."/>
            <person name="Ohm R.A."/>
            <person name="Tamas L."/>
            <person name="Grigoriev I.V."/>
            <person name="Spatafora J.W."/>
            <person name="Nagy L.G."/>
            <person name="Kovacs G.M."/>
        </authorList>
    </citation>
    <scope>NUCLEOTIDE SEQUENCE [LARGE SCALE GENOMIC DNA]</scope>
    <source>
        <strain evidence="2 3">DSE2036</strain>
    </source>
</reference>
<sequence>MKWCRPDVDGVKRGSALNSRNVSMWEIIPPSHAKFKLEPCNSPLPTPEATLASKDHRELRQTSV</sequence>